<evidence type="ECO:0008006" key="3">
    <source>
        <dbReference type="Google" id="ProtNLM"/>
    </source>
</evidence>
<dbReference type="AlphaFoldDB" id="A0A392TQ02"/>
<dbReference type="EMBL" id="LXQA010634023">
    <property type="protein sequence ID" value="MCI63271.1"/>
    <property type="molecule type" value="Genomic_DNA"/>
</dbReference>
<dbReference type="Proteomes" id="UP000265520">
    <property type="component" value="Unassembled WGS sequence"/>
</dbReference>
<proteinExistence type="predicted"/>
<accession>A0A392TQ02</accession>
<evidence type="ECO:0000313" key="2">
    <source>
        <dbReference type="Proteomes" id="UP000265520"/>
    </source>
</evidence>
<reference evidence="1 2" key="1">
    <citation type="journal article" date="2018" name="Front. Plant Sci.">
        <title>Red Clover (Trifolium pratense) and Zigzag Clover (T. medium) - A Picture of Genomic Similarities and Differences.</title>
        <authorList>
            <person name="Dluhosova J."/>
            <person name="Istvanek J."/>
            <person name="Nedelnik J."/>
            <person name="Repkova J."/>
        </authorList>
    </citation>
    <scope>NUCLEOTIDE SEQUENCE [LARGE SCALE GENOMIC DNA]</scope>
    <source>
        <strain evidence="2">cv. 10/8</strain>
        <tissue evidence="1">Leaf</tissue>
    </source>
</reference>
<keyword evidence="2" id="KW-1185">Reference proteome</keyword>
<feature type="non-terminal residue" evidence="1">
    <location>
        <position position="78"/>
    </location>
</feature>
<comment type="caution">
    <text evidence="1">The sequence shown here is derived from an EMBL/GenBank/DDBJ whole genome shotgun (WGS) entry which is preliminary data.</text>
</comment>
<name>A0A392TQ02_9FABA</name>
<evidence type="ECO:0000313" key="1">
    <source>
        <dbReference type="EMBL" id="MCI63271.1"/>
    </source>
</evidence>
<sequence length="78" mass="8781">MPVVSKEALKEVSKEECTEVSIEVSTELVIGNMTPALYEIPYIQHMTTFMRPYIERIADVVGDGYCGYRAVAMYNKGN</sequence>
<protein>
    <recommendedName>
        <fullName evidence="3">OTU-like cysteine protease</fullName>
    </recommendedName>
</protein>
<organism evidence="1 2">
    <name type="scientific">Trifolium medium</name>
    <dbReference type="NCBI Taxonomy" id="97028"/>
    <lineage>
        <taxon>Eukaryota</taxon>
        <taxon>Viridiplantae</taxon>
        <taxon>Streptophyta</taxon>
        <taxon>Embryophyta</taxon>
        <taxon>Tracheophyta</taxon>
        <taxon>Spermatophyta</taxon>
        <taxon>Magnoliopsida</taxon>
        <taxon>eudicotyledons</taxon>
        <taxon>Gunneridae</taxon>
        <taxon>Pentapetalae</taxon>
        <taxon>rosids</taxon>
        <taxon>fabids</taxon>
        <taxon>Fabales</taxon>
        <taxon>Fabaceae</taxon>
        <taxon>Papilionoideae</taxon>
        <taxon>50 kb inversion clade</taxon>
        <taxon>NPAAA clade</taxon>
        <taxon>Hologalegina</taxon>
        <taxon>IRL clade</taxon>
        <taxon>Trifolieae</taxon>
        <taxon>Trifolium</taxon>
    </lineage>
</organism>